<gene>
    <name evidence="8" type="ORF">RRF57_011689</name>
</gene>
<feature type="transmembrane region" description="Helical" evidence="7">
    <location>
        <begin position="751"/>
        <end position="777"/>
    </location>
</feature>
<dbReference type="GO" id="GO:0000329">
    <property type="term" value="C:fungal-type vacuole membrane"/>
    <property type="evidence" value="ECO:0007669"/>
    <property type="project" value="TreeGrafter"/>
</dbReference>
<comment type="similarity">
    <text evidence="2">Belongs to the oligopeptide OPT transporter family.</text>
</comment>
<evidence type="ECO:0000313" key="9">
    <source>
        <dbReference type="Proteomes" id="UP001305414"/>
    </source>
</evidence>
<dbReference type="PANTHER" id="PTHR31645">
    <property type="entry name" value="OLIGOPEPTIDE TRANSPORTER YGL114W-RELATED"/>
    <property type="match status" value="1"/>
</dbReference>
<organism evidence="8 9">
    <name type="scientific">Xylaria bambusicola</name>
    <dbReference type="NCBI Taxonomy" id="326684"/>
    <lineage>
        <taxon>Eukaryota</taxon>
        <taxon>Fungi</taxon>
        <taxon>Dikarya</taxon>
        <taxon>Ascomycota</taxon>
        <taxon>Pezizomycotina</taxon>
        <taxon>Sordariomycetes</taxon>
        <taxon>Xylariomycetidae</taxon>
        <taxon>Xylariales</taxon>
        <taxon>Xylariaceae</taxon>
        <taxon>Xylaria</taxon>
    </lineage>
</organism>
<dbReference type="InterPro" id="IPR004813">
    <property type="entry name" value="OPT"/>
</dbReference>
<feature type="transmembrane region" description="Helical" evidence="7">
    <location>
        <begin position="224"/>
        <end position="247"/>
    </location>
</feature>
<keyword evidence="5 7" id="KW-1133">Transmembrane helix</keyword>
<evidence type="ECO:0000256" key="7">
    <source>
        <dbReference type="SAM" id="Phobius"/>
    </source>
</evidence>
<dbReference type="InterPro" id="IPR045035">
    <property type="entry name" value="YSL-like"/>
</dbReference>
<feature type="transmembrane region" description="Helical" evidence="7">
    <location>
        <begin position="717"/>
        <end position="739"/>
    </location>
</feature>
<keyword evidence="4 7" id="KW-0812">Transmembrane</keyword>
<feature type="transmembrane region" description="Helical" evidence="7">
    <location>
        <begin position="184"/>
        <end position="203"/>
    </location>
</feature>
<feature type="transmembrane region" description="Helical" evidence="7">
    <location>
        <begin position="259"/>
        <end position="278"/>
    </location>
</feature>
<feature type="transmembrane region" description="Helical" evidence="7">
    <location>
        <begin position="536"/>
        <end position="555"/>
    </location>
</feature>
<dbReference type="PANTHER" id="PTHR31645:SF3">
    <property type="entry name" value="OLIGOPEPTIDE TRANSPORTER"/>
    <property type="match status" value="1"/>
</dbReference>
<evidence type="ECO:0000256" key="1">
    <source>
        <dbReference type="ARBA" id="ARBA00004141"/>
    </source>
</evidence>
<evidence type="ECO:0008006" key="10">
    <source>
        <dbReference type="Google" id="ProtNLM"/>
    </source>
</evidence>
<feature type="transmembrane region" description="Helical" evidence="7">
    <location>
        <begin position="561"/>
        <end position="583"/>
    </location>
</feature>
<feature type="transmembrane region" description="Helical" evidence="7">
    <location>
        <begin position="382"/>
        <end position="409"/>
    </location>
</feature>
<feature type="transmembrane region" description="Helical" evidence="7">
    <location>
        <begin position="453"/>
        <end position="472"/>
    </location>
</feature>
<comment type="caution">
    <text evidence="8">The sequence shown here is derived from an EMBL/GenBank/DDBJ whole genome shotgun (WGS) entry which is preliminary data.</text>
</comment>
<name>A0AAN7ZA68_9PEZI</name>
<evidence type="ECO:0000256" key="6">
    <source>
        <dbReference type="ARBA" id="ARBA00023136"/>
    </source>
</evidence>
<evidence type="ECO:0000256" key="5">
    <source>
        <dbReference type="ARBA" id="ARBA00022989"/>
    </source>
</evidence>
<dbReference type="Proteomes" id="UP001305414">
    <property type="component" value="Unassembled WGS sequence"/>
</dbReference>
<protein>
    <recommendedName>
        <fullName evidence="10">Oligopeptide transporter</fullName>
    </recommendedName>
</protein>
<reference evidence="8 9" key="1">
    <citation type="submission" date="2023-10" db="EMBL/GenBank/DDBJ databases">
        <title>Draft genome sequence of Xylaria bambusicola isolate GMP-LS, the root and basal stem rot pathogen of sugarcane in Indonesia.</title>
        <authorList>
            <person name="Selvaraj P."/>
            <person name="Muralishankar V."/>
            <person name="Muruganantham S."/>
            <person name="Sp S."/>
            <person name="Haryani S."/>
            <person name="Lau K.J.X."/>
            <person name="Naqvi N.I."/>
        </authorList>
    </citation>
    <scope>NUCLEOTIDE SEQUENCE [LARGE SCALE GENOMIC DNA]</scope>
    <source>
        <strain evidence="8">GMP-LS</strain>
    </source>
</reference>
<evidence type="ECO:0000256" key="2">
    <source>
        <dbReference type="ARBA" id="ARBA00008807"/>
    </source>
</evidence>
<keyword evidence="6 7" id="KW-0472">Membrane</keyword>
<dbReference type="EMBL" id="JAWHQM010000060">
    <property type="protein sequence ID" value="KAK5635977.1"/>
    <property type="molecule type" value="Genomic_DNA"/>
</dbReference>
<feature type="transmembrane region" description="Helical" evidence="7">
    <location>
        <begin position="156"/>
        <end position="178"/>
    </location>
</feature>
<dbReference type="Pfam" id="PF03169">
    <property type="entry name" value="OPT"/>
    <property type="match status" value="1"/>
</dbReference>
<evidence type="ECO:0000313" key="8">
    <source>
        <dbReference type="EMBL" id="KAK5635977.1"/>
    </source>
</evidence>
<evidence type="ECO:0000256" key="3">
    <source>
        <dbReference type="ARBA" id="ARBA00022448"/>
    </source>
</evidence>
<dbReference type="AlphaFoldDB" id="A0AAN7ZA68"/>
<keyword evidence="3" id="KW-0813">Transport</keyword>
<feature type="transmembrane region" description="Helical" evidence="7">
    <location>
        <begin position="657"/>
        <end position="677"/>
    </location>
</feature>
<evidence type="ECO:0000256" key="4">
    <source>
        <dbReference type="ARBA" id="ARBA00022692"/>
    </source>
</evidence>
<feature type="transmembrane region" description="Helical" evidence="7">
    <location>
        <begin position="789"/>
        <end position="815"/>
    </location>
</feature>
<dbReference type="GO" id="GO:0035673">
    <property type="term" value="F:oligopeptide transmembrane transporter activity"/>
    <property type="evidence" value="ECO:0007669"/>
    <property type="project" value="InterPro"/>
</dbReference>
<keyword evidence="9" id="KW-1185">Reference proteome</keyword>
<accession>A0AAN7ZA68</accession>
<comment type="subcellular location">
    <subcellularLocation>
        <location evidence="1">Membrane</location>
        <topology evidence="1">Multi-pass membrane protein</topology>
    </subcellularLocation>
</comment>
<dbReference type="NCBIfam" id="TIGR00728">
    <property type="entry name" value="OPT_sfam"/>
    <property type="match status" value="1"/>
</dbReference>
<proteinExistence type="inferred from homology"/>
<sequence>MSIPAPRPFSVRTRALAPSLQIRSRTLGYAILDMLCPCHCAVGALNVLVYEPRCSPRLRCPPLSSLRVYSDIDELPSPLREFTGRQGDWLKATLATMASTEAREAHVADTIPSPVEVNADEKYDGIKVDEKEIAEELDLYVPLKLDPNIPFEENPLTARAVIVGILLGALVNASNLYLGLKTGFTFSANIFGSIFGYGIVKLMSKHCHNWPILGGSFGPQENSIIQAAATGSGGIAGIFVAGIPAIYRLHAIEGTPQENFGPLITITLVCSFFGLFFVTPLRKFFIIRVARELKLLFPTPTAVALTIRSMHAGAAGAQEAISKLKALSLAFTAALIQRIASYYAIGILYDWHPFTWIHIWSKGTSWALNIESWGWYWEWTPAFIGSGILIGLNAAISLFAGAVLAWAIIGPVLVHYGECVGKQLYPDEPYWDSLYTFASLSNLGHETPSPRYWLLWPGVLIMVATSIAELLVQYKVLIHAGKSTWKAICSGLNDAKIKFTGKSSPYLESQASKYVDDPNMVADSARPEDQVPIWQWSLGLIASIVIAIIVFHYQWGMNPGLTILACLLGFLFSFLAIQIGAVTDQTPLTAASKASQLIFGAATSGKGYSIVDAQRINLVAGGLASGAADVGNALTSDFRTGFLLGTPPNKQWYAQSMGTLISVFLAPGLFVLFTTAYPCILDGNEDCPFGVPSVAAWAAVAQAVTDPAVSIPWTSGIFSIVIAIVCVGQVIVRHFYLVGEREWIRDYLPNWGAIALSFVLPSPVFTTASLFGALLAYAWRKWKLSSFELYGYAVAAGFIAGEGLGGVVGAILQIAGVSGDVYGTNVGCPANSC</sequence>